<name>A0ABS2K1U5_9GAMM</name>
<reference evidence="4" key="1">
    <citation type="submission" date="2020-10" db="EMBL/GenBank/DDBJ databases">
        <title>Phylogeny of dyella-like bacteria.</title>
        <authorList>
            <person name="Fu J."/>
        </authorList>
    </citation>
    <scope>NUCLEOTIDE SEQUENCE</scope>
    <source>
        <strain evidence="4">DHOC52</strain>
    </source>
</reference>
<proteinExistence type="inferred from homology"/>
<evidence type="ECO:0000259" key="3">
    <source>
        <dbReference type="Pfam" id="PF01370"/>
    </source>
</evidence>
<dbReference type="Pfam" id="PF01370">
    <property type="entry name" value="Epimerase"/>
    <property type="match status" value="1"/>
</dbReference>
<dbReference type="RefSeq" id="WP_204680131.1">
    <property type="nucleotide sequence ID" value="NZ_BSNR01000003.1"/>
</dbReference>
<dbReference type="Gene3D" id="3.90.25.10">
    <property type="entry name" value="UDP-galactose 4-epimerase, domain 1"/>
    <property type="match status" value="1"/>
</dbReference>
<keyword evidence="5" id="KW-1185">Reference proteome</keyword>
<comment type="pathway">
    <text evidence="1">Bacterial outer membrane biogenesis; LPS O-antigen biosynthesis.</text>
</comment>
<sequence>MAFHSEKSGKRVLVTGLGGFTGRYLAKELQEAGYAVHGLVSPGGNDHVDLLDEAAVKTAVARIQPNAVIHLAGVAFAAHSDVDKVYRTNIVGSRHLLAALAELQQKPETVLFASSALVYGNSSDSESSLDENSPLRPANDYAVSKLAMEYMARTWSSHFRLVFCRPFNYTGVGQDPRFLVPKIVSHFSRGDRHIELGNLDVWREFMDVRTVVWAYRRLLETDNGDDTFNICTGVPHSLREVLAAMADIAGYDIEVRVNPAFVRENEIRRLAGDPSRLQSRIGAMPSFSLSDTLRWMYHAPN</sequence>
<protein>
    <submittedName>
        <fullName evidence="4">GDP-mannose 4,6-dehydratase</fullName>
    </submittedName>
</protein>
<gene>
    <name evidence="4" type="ORF">ISP19_04350</name>
</gene>
<organism evidence="4 5">
    <name type="scientific">Dyella flava</name>
    <dbReference type="NCBI Taxonomy" id="1920170"/>
    <lineage>
        <taxon>Bacteria</taxon>
        <taxon>Pseudomonadati</taxon>
        <taxon>Pseudomonadota</taxon>
        <taxon>Gammaproteobacteria</taxon>
        <taxon>Lysobacterales</taxon>
        <taxon>Rhodanobacteraceae</taxon>
        <taxon>Dyella</taxon>
    </lineage>
</organism>
<dbReference type="Gene3D" id="3.40.50.720">
    <property type="entry name" value="NAD(P)-binding Rossmann-like Domain"/>
    <property type="match status" value="1"/>
</dbReference>
<dbReference type="InterPro" id="IPR036291">
    <property type="entry name" value="NAD(P)-bd_dom_sf"/>
</dbReference>
<evidence type="ECO:0000313" key="4">
    <source>
        <dbReference type="EMBL" id="MBM7124600.1"/>
    </source>
</evidence>
<evidence type="ECO:0000256" key="2">
    <source>
        <dbReference type="ARBA" id="ARBA00007637"/>
    </source>
</evidence>
<dbReference type="Proteomes" id="UP001430149">
    <property type="component" value="Unassembled WGS sequence"/>
</dbReference>
<feature type="domain" description="NAD-dependent epimerase/dehydratase" evidence="3">
    <location>
        <begin position="12"/>
        <end position="231"/>
    </location>
</feature>
<comment type="similarity">
    <text evidence="2">Belongs to the NAD(P)-dependent epimerase/dehydratase family.</text>
</comment>
<dbReference type="InterPro" id="IPR001509">
    <property type="entry name" value="Epimerase_deHydtase"/>
</dbReference>
<dbReference type="PANTHER" id="PTHR43000">
    <property type="entry name" value="DTDP-D-GLUCOSE 4,6-DEHYDRATASE-RELATED"/>
    <property type="match status" value="1"/>
</dbReference>
<dbReference type="EMBL" id="JADIKE010000028">
    <property type="protein sequence ID" value="MBM7124600.1"/>
    <property type="molecule type" value="Genomic_DNA"/>
</dbReference>
<comment type="caution">
    <text evidence="4">The sequence shown here is derived from an EMBL/GenBank/DDBJ whole genome shotgun (WGS) entry which is preliminary data.</text>
</comment>
<accession>A0ABS2K1U5</accession>
<evidence type="ECO:0000256" key="1">
    <source>
        <dbReference type="ARBA" id="ARBA00005125"/>
    </source>
</evidence>
<evidence type="ECO:0000313" key="5">
    <source>
        <dbReference type="Proteomes" id="UP001430149"/>
    </source>
</evidence>
<dbReference type="SUPFAM" id="SSF51735">
    <property type="entry name" value="NAD(P)-binding Rossmann-fold domains"/>
    <property type="match status" value="1"/>
</dbReference>